<protein>
    <submittedName>
        <fullName evidence="2">Uncharacterized protein</fullName>
    </submittedName>
</protein>
<name>E4KQF6_9LACT</name>
<dbReference type="RefSeq" id="WP_006418739.1">
    <property type="nucleotide sequence ID" value="NZ_AENN01000017.1"/>
</dbReference>
<comment type="caution">
    <text evidence="2">The sequence shown here is derived from an EMBL/GenBank/DDBJ whole genome shotgun (WGS) entry which is preliminary data.</text>
</comment>
<gene>
    <name evidence="2" type="ORF">HMPREF9257_0512</name>
</gene>
<sequence length="41" mass="4505">MLEWELPSNKDSTNELYGKPVDSSEPANQSIIGIEGFSSAY</sequence>
<keyword evidence="3" id="KW-1185">Reference proteome</keyword>
<evidence type="ECO:0000256" key="1">
    <source>
        <dbReference type="SAM" id="MobiDB-lite"/>
    </source>
</evidence>
<accession>E4KQF6</accession>
<proteinExistence type="predicted"/>
<reference evidence="2 3" key="1">
    <citation type="submission" date="2010-10" db="EMBL/GenBank/DDBJ databases">
        <authorList>
            <person name="Durkin A.S."/>
            <person name="Madupu R."/>
            <person name="Torralba M."/>
            <person name="Gillis M."/>
            <person name="Methe B."/>
            <person name="Sutton G."/>
            <person name="Nelson K.E."/>
        </authorList>
    </citation>
    <scope>NUCLEOTIDE SEQUENCE [LARGE SCALE GENOMIC DNA]</scope>
    <source>
        <strain evidence="2 3">ACS-139-V-Col8</strain>
    </source>
</reference>
<organism evidence="2 3">
    <name type="scientific">Eremococcus coleocola ACS-139-V-Col8</name>
    <dbReference type="NCBI Taxonomy" id="908337"/>
    <lineage>
        <taxon>Bacteria</taxon>
        <taxon>Bacillati</taxon>
        <taxon>Bacillota</taxon>
        <taxon>Bacilli</taxon>
        <taxon>Lactobacillales</taxon>
        <taxon>Aerococcaceae</taxon>
        <taxon>Eremococcus</taxon>
    </lineage>
</organism>
<evidence type="ECO:0000313" key="2">
    <source>
        <dbReference type="EMBL" id="EFR30579.1"/>
    </source>
</evidence>
<dbReference type="AlphaFoldDB" id="E4KQF6"/>
<feature type="region of interest" description="Disordered" evidence="1">
    <location>
        <begin position="1"/>
        <end position="29"/>
    </location>
</feature>
<dbReference type="Proteomes" id="UP000005990">
    <property type="component" value="Unassembled WGS sequence"/>
</dbReference>
<evidence type="ECO:0000313" key="3">
    <source>
        <dbReference type="Proteomes" id="UP000005990"/>
    </source>
</evidence>
<dbReference type="EMBL" id="AENN01000017">
    <property type="protein sequence ID" value="EFR30579.1"/>
    <property type="molecule type" value="Genomic_DNA"/>
</dbReference>